<dbReference type="InterPro" id="IPR050556">
    <property type="entry name" value="Type_II_TA_system_RNase"/>
</dbReference>
<gene>
    <name evidence="8" type="primary">vapC</name>
    <name evidence="10" type="ORF">SAMN02745119_00416</name>
</gene>
<feature type="domain" description="PIN" evidence="9">
    <location>
        <begin position="4"/>
        <end position="133"/>
    </location>
</feature>
<sequence length="143" mass="15870">MNGIILDTNVLSELMRAQPDPMVLSWFSGQTDAQFYTTAITKAEILLGIALLPVGKRRDMLADAAEKMFQEDFSGNCLAFDESTTVLYATVVANRRRSGFSMTTEDAQIAAIALSHNLPLATRNTKDFLHIDGLILYNPWARQ</sequence>
<comment type="cofactor">
    <cofactor evidence="1 8">
        <name>Mg(2+)</name>
        <dbReference type="ChEBI" id="CHEBI:18420"/>
    </cofactor>
</comment>
<proteinExistence type="inferred from homology"/>
<comment type="function">
    <text evidence="8">Toxic component of a toxin-antitoxin (TA) system. An RNase.</text>
</comment>
<dbReference type="AlphaFoldDB" id="A0A1T4K9U3"/>
<dbReference type="PANTHER" id="PTHR33653">
    <property type="entry name" value="RIBONUCLEASE VAPC2"/>
    <property type="match status" value="1"/>
</dbReference>
<keyword evidence="11" id="KW-1185">Reference proteome</keyword>
<dbReference type="GO" id="GO:0016787">
    <property type="term" value="F:hydrolase activity"/>
    <property type="evidence" value="ECO:0007669"/>
    <property type="project" value="UniProtKB-KW"/>
</dbReference>
<evidence type="ECO:0000256" key="2">
    <source>
        <dbReference type="ARBA" id="ARBA00022649"/>
    </source>
</evidence>
<evidence type="ECO:0000256" key="5">
    <source>
        <dbReference type="ARBA" id="ARBA00022801"/>
    </source>
</evidence>
<evidence type="ECO:0000256" key="1">
    <source>
        <dbReference type="ARBA" id="ARBA00001946"/>
    </source>
</evidence>
<dbReference type="OrthoDB" id="9804823at2"/>
<dbReference type="CDD" id="cd18731">
    <property type="entry name" value="PIN_NgFitB-like"/>
    <property type="match status" value="1"/>
</dbReference>
<keyword evidence="8" id="KW-0800">Toxin</keyword>
<dbReference type="PANTHER" id="PTHR33653:SF1">
    <property type="entry name" value="RIBONUCLEASE VAPC2"/>
    <property type="match status" value="1"/>
</dbReference>
<evidence type="ECO:0000256" key="4">
    <source>
        <dbReference type="ARBA" id="ARBA00022723"/>
    </source>
</evidence>
<dbReference type="SUPFAM" id="SSF88723">
    <property type="entry name" value="PIN domain-like"/>
    <property type="match status" value="1"/>
</dbReference>
<feature type="binding site" evidence="8">
    <location>
        <position position="106"/>
    </location>
    <ligand>
        <name>Mg(2+)</name>
        <dbReference type="ChEBI" id="CHEBI:18420"/>
    </ligand>
</feature>
<dbReference type="InterPro" id="IPR029060">
    <property type="entry name" value="PIN-like_dom_sf"/>
</dbReference>
<dbReference type="HAMAP" id="MF_00265">
    <property type="entry name" value="VapC_Nob1"/>
    <property type="match status" value="1"/>
</dbReference>
<dbReference type="Pfam" id="PF01850">
    <property type="entry name" value="PIN"/>
    <property type="match status" value="1"/>
</dbReference>
<dbReference type="InterPro" id="IPR022907">
    <property type="entry name" value="VapC_family"/>
</dbReference>
<evidence type="ECO:0000256" key="8">
    <source>
        <dbReference type="HAMAP-Rule" id="MF_00265"/>
    </source>
</evidence>
<comment type="similarity">
    <text evidence="7 8">Belongs to the PINc/VapC protein family.</text>
</comment>
<keyword evidence="5 8" id="KW-0378">Hydrolase</keyword>
<accession>A0A1T4K9U3</accession>
<dbReference type="Proteomes" id="UP000190102">
    <property type="component" value="Unassembled WGS sequence"/>
</dbReference>
<dbReference type="GO" id="GO:0090729">
    <property type="term" value="F:toxin activity"/>
    <property type="evidence" value="ECO:0007669"/>
    <property type="project" value="UniProtKB-KW"/>
</dbReference>
<evidence type="ECO:0000259" key="9">
    <source>
        <dbReference type="Pfam" id="PF01850"/>
    </source>
</evidence>
<evidence type="ECO:0000256" key="6">
    <source>
        <dbReference type="ARBA" id="ARBA00022842"/>
    </source>
</evidence>
<dbReference type="EC" id="3.1.-.-" evidence="8"/>
<feature type="binding site" evidence="8">
    <location>
        <position position="7"/>
    </location>
    <ligand>
        <name>Mg(2+)</name>
        <dbReference type="ChEBI" id="CHEBI:18420"/>
    </ligand>
</feature>
<dbReference type="RefSeq" id="WP_078788705.1">
    <property type="nucleotide sequence ID" value="NZ_FUWR01000001.1"/>
</dbReference>
<protein>
    <recommendedName>
        <fullName evidence="8">Ribonuclease VapC</fullName>
        <shortName evidence="8">RNase VapC</shortName>
        <ecNumber evidence="8">3.1.-.-</ecNumber>
    </recommendedName>
    <alternativeName>
        <fullName evidence="8">Toxin VapC</fullName>
    </alternativeName>
</protein>
<dbReference type="STRING" id="115783.SAMN02745119_00416"/>
<organism evidence="10 11">
    <name type="scientific">Trichlorobacter thiogenes</name>
    <dbReference type="NCBI Taxonomy" id="115783"/>
    <lineage>
        <taxon>Bacteria</taxon>
        <taxon>Pseudomonadati</taxon>
        <taxon>Thermodesulfobacteriota</taxon>
        <taxon>Desulfuromonadia</taxon>
        <taxon>Geobacterales</taxon>
        <taxon>Geobacteraceae</taxon>
        <taxon>Trichlorobacter</taxon>
    </lineage>
</organism>
<keyword evidence="6 8" id="KW-0460">Magnesium</keyword>
<evidence type="ECO:0000313" key="10">
    <source>
        <dbReference type="EMBL" id="SJZ39107.1"/>
    </source>
</evidence>
<dbReference type="GO" id="GO:0004540">
    <property type="term" value="F:RNA nuclease activity"/>
    <property type="evidence" value="ECO:0007669"/>
    <property type="project" value="InterPro"/>
</dbReference>
<evidence type="ECO:0000313" key="11">
    <source>
        <dbReference type="Proteomes" id="UP000190102"/>
    </source>
</evidence>
<name>A0A1T4K9U3_9BACT</name>
<dbReference type="Gene3D" id="3.40.50.1010">
    <property type="entry name" value="5'-nuclease"/>
    <property type="match status" value="1"/>
</dbReference>
<reference evidence="11" key="1">
    <citation type="submission" date="2017-02" db="EMBL/GenBank/DDBJ databases">
        <authorList>
            <person name="Varghese N."/>
            <person name="Submissions S."/>
        </authorList>
    </citation>
    <scope>NUCLEOTIDE SEQUENCE [LARGE SCALE GENOMIC DNA]</scope>
    <source>
        <strain evidence="11">ATCC BAA-34</strain>
    </source>
</reference>
<evidence type="ECO:0000256" key="3">
    <source>
        <dbReference type="ARBA" id="ARBA00022722"/>
    </source>
</evidence>
<dbReference type="GO" id="GO:0000287">
    <property type="term" value="F:magnesium ion binding"/>
    <property type="evidence" value="ECO:0007669"/>
    <property type="project" value="UniProtKB-UniRule"/>
</dbReference>
<evidence type="ECO:0000256" key="7">
    <source>
        <dbReference type="ARBA" id="ARBA00038093"/>
    </source>
</evidence>
<dbReference type="EMBL" id="FUWR01000001">
    <property type="protein sequence ID" value="SJZ39107.1"/>
    <property type="molecule type" value="Genomic_DNA"/>
</dbReference>
<dbReference type="InterPro" id="IPR002716">
    <property type="entry name" value="PIN_dom"/>
</dbReference>
<keyword evidence="4 8" id="KW-0479">Metal-binding</keyword>
<keyword evidence="3 8" id="KW-0540">Nuclease</keyword>
<keyword evidence="2 8" id="KW-1277">Toxin-antitoxin system</keyword>